<organism evidence="1 2">
    <name type="scientific">Enhygromyxa salina</name>
    <dbReference type="NCBI Taxonomy" id="215803"/>
    <lineage>
        <taxon>Bacteria</taxon>
        <taxon>Pseudomonadati</taxon>
        <taxon>Myxococcota</taxon>
        <taxon>Polyangia</taxon>
        <taxon>Nannocystales</taxon>
        <taxon>Nannocystaceae</taxon>
        <taxon>Enhygromyxa</taxon>
    </lineage>
</organism>
<evidence type="ECO:0000313" key="2">
    <source>
        <dbReference type="Proteomes" id="UP000238823"/>
    </source>
</evidence>
<accession>A0A2S9Y5S5</accession>
<evidence type="ECO:0000313" key="1">
    <source>
        <dbReference type="EMBL" id="PRQ00448.1"/>
    </source>
</evidence>
<dbReference type="RefSeq" id="WP_146158278.1">
    <property type="nucleotide sequence ID" value="NZ_PVNL01000118.1"/>
</dbReference>
<protein>
    <submittedName>
        <fullName evidence="1">F0F1 ATP synthase subunit beta</fullName>
    </submittedName>
</protein>
<dbReference type="Proteomes" id="UP000238823">
    <property type="component" value="Unassembled WGS sequence"/>
</dbReference>
<proteinExistence type="predicted"/>
<sequence length="333" mass="34633">MSAPRRVIARVIARGGAHGIGTNAALFRLAWLEPEPARVFAGLRGPDGQRLSVVHRGVGGEVVAIASSPAHGLVANTDLVADDGPPVAIAPERLGAIASAIAAQFMESTGRDPALIDTGVKVIDVLAPLVDGGIVWVFGLHDSGRMKFIEELHLRVAPTGQRLTVVFPIIPSYAATIPAHLHAQPSFPPDVNGGVRSVWLVSEAAGDPGATALVPSDRGSRFVFNPALAQRGCYPAIDCAATRASDDALARVEAGQRELIAQIHAAATNPEASGILPTLERYFAQPFESARDFTGLAGTHVARREACTSCADILAGHAPRGGYDLPTGSDVAQ</sequence>
<name>A0A2S9Y5S5_9BACT</name>
<dbReference type="EMBL" id="PVNL01000118">
    <property type="protein sequence ID" value="PRQ00448.1"/>
    <property type="molecule type" value="Genomic_DNA"/>
</dbReference>
<dbReference type="AlphaFoldDB" id="A0A2S9Y5S5"/>
<comment type="caution">
    <text evidence="1">The sequence shown here is derived from an EMBL/GenBank/DDBJ whole genome shotgun (WGS) entry which is preliminary data.</text>
</comment>
<gene>
    <name evidence="1" type="ORF">ENSA7_59420</name>
</gene>
<reference evidence="1 2" key="1">
    <citation type="submission" date="2018-03" db="EMBL/GenBank/DDBJ databases">
        <title>Draft Genome Sequences of the Obligatory Marine Myxobacteria Enhygromyxa salina SWB007.</title>
        <authorList>
            <person name="Poehlein A."/>
            <person name="Moghaddam J.A."/>
            <person name="Harms H."/>
            <person name="Alanjari M."/>
            <person name="Koenig G.M."/>
            <person name="Daniel R."/>
            <person name="Schaeberle T.F."/>
        </authorList>
    </citation>
    <scope>NUCLEOTIDE SEQUENCE [LARGE SCALE GENOMIC DNA]</scope>
    <source>
        <strain evidence="1 2">SWB007</strain>
    </source>
</reference>